<evidence type="ECO:0000259" key="5">
    <source>
        <dbReference type="PROSITE" id="PS51352"/>
    </source>
</evidence>
<sequence>MRVVSTLCLPPTTPRCPVPILHPFSFATASTGLLASLLGTLLLIAACGSSPAQDDPSIASVLQGTITVNSEVDPSGDYSGFSVLVIQPVGRQVDTLGIARTDTSGAFEMTVQAPERAIYPYVVQRRGNTVHRGELVIADGDTASLQMELPVRRLPRIRSPENDALMAYRNTMTLHRQTMVRNLQEDLDQTRMGQNIRQTSSILWRLRETFPGSYVGDLAAVESISMIQGWNDSLTVARTQALAPTNPRYAEAVRVARQSQAQLHGQDAALALLRDAISRSDSANASTNVRASLQAEVVRAHLDSLNRDAAQSAARTLRDTYPNTEWAEWATRAEYEAENLLPGNMAPNISMTTTDGDTISLESLRGQPVLLEFYRPESRLYREQIPTRNAIYEGTEAEDLQLISISLQPDSVLNTAFRDGRSLPGLHVIAPEGVESPLLETYNIASLPTRVLIDAEGRIVDKYLGTAIVSLQDDLRALSSSASAEMP</sequence>
<feature type="domain" description="Thioredoxin" evidence="5">
    <location>
        <begin position="340"/>
        <end position="483"/>
    </location>
</feature>
<dbReference type="GO" id="GO:0016209">
    <property type="term" value="F:antioxidant activity"/>
    <property type="evidence" value="ECO:0007669"/>
    <property type="project" value="InterPro"/>
</dbReference>
<comment type="caution">
    <text evidence="6">The sequence shown here is derived from an EMBL/GenBank/DDBJ whole genome shotgun (WGS) entry which is preliminary data.</text>
</comment>
<dbReference type="Gene3D" id="3.40.30.10">
    <property type="entry name" value="Glutaredoxin"/>
    <property type="match status" value="1"/>
</dbReference>
<dbReference type="PANTHER" id="PTHR42852">
    <property type="entry name" value="THIOL:DISULFIDE INTERCHANGE PROTEIN DSBE"/>
    <property type="match status" value="1"/>
</dbReference>
<dbReference type="InterPro" id="IPR000866">
    <property type="entry name" value="AhpC/TSA"/>
</dbReference>
<gene>
    <name evidence="6" type="ORF">CRI93_06725</name>
</gene>
<dbReference type="InterPro" id="IPR013766">
    <property type="entry name" value="Thioredoxin_domain"/>
</dbReference>
<proteinExistence type="predicted"/>
<accession>A0A2H3NTR1</accession>
<dbReference type="PANTHER" id="PTHR42852:SF6">
    <property type="entry name" value="THIOL:DISULFIDE INTERCHANGE PROTEIN DSBE"/>
    <property type="match status" value="1"/>
</dbReference>
<dbReference type="Proteomes" id="UP000221024">
    <property type="component" value="Unassembled WGS sequence"/>
</dbReference>
<evidence type="ECO:0000256" key="1">
    <source>
        <dbReference type="ARBA" id="ARBA00004196"/>
    </source>
</evidence>
<dbReference type="GO" id="GO:0017004">
    <property type="term" value="P:cytochrome complex assembly"/>
    <property type="evidence" value="ECO:0007669"/>
    <property type="project" value="UniProtKB-KW"/>
</dbReference>
<protein>
    <recommendedName>
        <fullName evidence="5">Thioredoxin domain-containing protein</fullName>
    </recommendedName>
</protein>
<dbReference type="PROSITE" id="PS51352">
    <property type="entry name" value="THIOREDOXIN_2"/>
    <property type="match status" value="1"/>
</dbReference>
<keyword evidence="2" id="KW-0201">Cytochrome c-type biogenesis</keyword>
<reference evidence="6 7" key="1">
    <citation type="submission" date="2017-10" db="EMBL/GenBank/DDBJ databases">
        <title>Draft genome of Longimonas halophila.</title>
        <authorList>
            <person name="Goh K.M."/>
            <person name="Shamsir M.S."/>
            <person name="Lim S.W."/>
        </authorList>
    </citation>
    <scope>NUCLEOTIDE SEQUENCE [LARGE SCALE GENOMIC DNA]</scope>
    <source>
        <strain evidence="6 7">KCTC 42399</strain>
    </source>
</reference>
<dbReference type="InterPro" id="IPR036249">
    <property type="entry name" value="Thioredoxin-like_sf"/>
</dbReference>
<dbReference type="GO" id="GO:0030313">
    <property type="term" value="C:cell envelope"/>
    <property type="evidence" value="ECO:0007669"/>
    <property type="project" value="UniProtKB-SubCell"/>
</dbReference>
<dbReference type="SUPFAM" id="SSF52833">
    <property type="entry name" value="Thioredoxin-like"/>
    <property type="match status" value="1"/>
</dbReference>
<organism evidence="6 7">
    <name type="scientific">Longimonas halophila</name>
    <dbReference type="NCBI Taxonomy" id="1469170"/>
    <lineage>
        <taxon>Bacteria</taxon>
        <taxon>Pseudomonadati</taxon>
        <taxon>Rhodothermota</taxon>
        <taxon>Rhodothermia</taxon>
        <taxon>Rhodothermales</taxon>
        <taxon>Salisaetaceae</taxon>
        <taxon>Longimonas</taxon>
    </lineage>
</organism>
<evidence type="ECO:0000256" key="4">
    <source>
        <dbReference type="ARBA" id="ARBA00023284"/>
    </source>
</evidence>
<dbReference type="EMBL" id="PDEP01000005">
    <property type="protein sequence ID" value="PEN07671.1"/>
    <property type="molecule type" value="Genomic_DNA"/>
</dbReference>
<dbReference type="InterPro" id="IPR050553">
    <property type="entry name" value="Thioredoxin_ResA/DsbE_sf"/>
</dbReference>
<evidence type="ECO:0000313" key="7">
    <source>
        <dbReference type="Proteomes" id="UP000221024"/>
    </source>
</evidence>
<evidence type="ECO:0000256" key="2">
    <source>
        <dbReference type="ARBA" id="ARBA00022748"/>
    </source>
</evidence>
<dbReference type="GO" id="GO:0016491">
    <property type="term" value="F:oxidoreductase activity"/>
    <property type="evidence" value="ECO:0007669"/>
    <property type="project" value="InterPro"/>
</dbReference>
<dbReference type="OrthoDB" id="1491101at2"/>
<dbReference type="AlphaFoldDB" id="A0A2H3NTR1"/>
<keyword evidence="7" id="KW-1185">Reference proteome</keyword>
<keyword evidence="3" id="KW-1015">Disulfide bond</keyword>
<name>A0A2H3NTR1_9BACT</name>
<dbReference type="CDD" id="cd02966">
    <property type="entry name" value="TlpA_like_family"/>
    <property type="match status" value="1"/>
</dbReference>
<comment type="subcellular location">
    <subcellularLocation>
        <location evidence="1">Cell envelope</location>
    </subcellularLocation>
</comment>
<evidence type="ECO:0000256" key="3">
    <source>
        <dbReference type="ARBA" id="ARBA00023157"/>
    </source>
</evidence>
<dbReference type="Pfam" id="PF00578">
    <property type="entry name" value="AhpC-TSA"/>
    <property type="match status" value="1"/>
</dbReference>
<keyword evidence="4" id="KW-0676">Redox-active center</keyword>
<evidence type="ECO:0000313" key="6">
    <source>
        <dbReference type="EMBL" id="PEN07671.1"/>
    </source>
</evidence>